<organism evidence="2">
    <name type="scientific">Brachypodium distachyon</name>
    <name type="common">Purple false brome</name>
    <name type="synonym">Trachynia distachya</name>
    <dbReference type="NCBI Taxonomy" id="15368"/>
    <lineage>
        <taxon>Eukaryota</taxon>
        <taxon>Viridiplantae</taxon>
        <taxon>Streptophyta</taxon>
        <taxon>Embryophyta</taxon>
        <taxon>Tracheophyta</taxon>
        <taxon>Spermatophyta</taxon>
        <taxon>Magnoliopsida</taxon>
        <taxon>Liliopsida</taxon>
        <taxon>Poales</taxon>
        <taxon>Poaceae</taxon>
        <taxon>BOP clade</taxon>
        <taxon>Pooideae</taxon>
        <taxon>Stipodae</taxon>
        <taxon>Brachypodieae</taxon>
        <taxon>Brachypodium</taxon>
    </lineage>
</organism>
<feature type="transmembrane region" description="Helical" evidence="1">
    <location>
        <begin position="6"/>
        <end position="22"/>
    </location>
</feature>
<evidence type="ECO:0000313" key="3">
    <source>
        <dbReference type="EnsemblPlants" id="KQJ92388"/>
    </source>
</evidence>
<gene>
    <name evidence="2" type="ORF">BRADI_4g43318v3</name>
</gene>
<keyword evidence="4" id="KW-1185">Reference proteome</keyword>
<dbReference type="Proteomes" id="UP000008810">
    <property type="component" value="Chromosome 4"/>
</dbReference>
<reference evidence="2" key="2">
    <citation type="submission" date="2017-06" db="EMBL/GenBank/DDBJ databases">
        <title>WGS assembly of Brachypodium distachyon.</title>
        <authorList>
            <consortium name="The International Brachypodium Initiative"/>
            <person name="Lucas S."/>
            <person name="Harmon-Smith M."/>
            <person name="Lail K."/>
            <person name="Tice H."/>
            <person name="Grimwood J."/>
            <person name="Bruce D."/>
            <person name="Barry K."/>
            <person name="Shu S."/>
            <person name="Lindquist E."/>
            <person name="Wang M."/>
            <person name="Pitluck S."/>
            <person name="Vogel J.P."/>
            <person name="Garvin D.F."/>
            <person name="Mockler T.C."/>
            <person name="Schmutz J."/>
            <person name="Rokhsar D."/>
            <person name="Bevan M.W."/>
        </authorList>
    </citation>
    <scope>NUCLEOTIDE SEQUENCE</scope>
    <source>
        <strain evidence="2">Bd21</strain>
    </source>
</reference>
<dbReference type="AlphaFoldDB" id="A0A0Q3F1G8"/>
<evidence type="ECO:0000256" key="1">
    <source>
        <dbReference type="SAM" id="Phobius"/>
    </source>
</evidence>
<keyword evidence="1" id="KW-1133">Transmembrane helix</keyword>
<keyword evidence="1" id="KW-0472">Membrane</keyword>
<reference evidence="3" key="3">
    <citation type="submission" date="2018-08" db="UniProtKB">
        <authorList>
            <consortium name="EnsemblPlants"/>
        </authorList>
    </citation>
    <scope>IDENTIFICATION</scope>
    <source>
        <strain evidence="3">cv. Bd21</strain>
    </source>
</reference>
<keyword evidence="1" id="KW-0812">Transmembrane</keyword>
<accession>A0A0Q3F1G8</accession>
<dbReference type="InParanoid" id="A0A0Q3F1G8"/>
<sequence length="66" mass="7725">MGVSLFYFFSASLQSLLLGYLLKSHFKLIFMLLAIKLSFHLCTVHYFVPDFRLYEYVQLILVSIVS</sequence>
<dbReference type="Gramene" id="KQJ92388">
    <property type="protein sequence ID" value="KQJ92388"/>
    <property type="gene ID" value="BRADI_4g43318v3"/>
</dbReference>
<evidence type="ECO:0000313" key="2">
    <source>
        <dbReference type="EMBL" id="KQJ92388.1"/>
    </source>
</evidence>
<evidence type="ECO:0000313" key="4">
    <source>
        <dbReference type="Proteomes" id="UP000008810"/>
    </source>
</evidence>
<proteinExistence type="predicted"/>
<dbReference type="EnsemblPlants" id="KQJ92388">
    <property type="protein sequence ID" value="KQJ92388"/>
    <property type="gene ID" value="BRADI_4g43318v3"/>
</dbReference>
<feature type="transmembrane region" description="Helical" evidence="1">
    <location>
        <begin position="29"/>
        <end position="48"/>
    </location>
</feature>
<protein>
    <submittedName>
        <fullName evidence="2 3">Uncharacterized protein</fullName>
    </submittedName>
</protein>
<dbReference type="EMBL" id="CM000883">
    <property type="protein sequence ID" value="KQJ92388.1"/>
    <property type="molecule type" value="Genomic_DNA"/>
</dbReference>
<name>A0A0Q3F1G8_BRADI</name>
<reference evidence="2 3" key="1">
    <citation type="journal article" date="2010" name="Nature">
        <title>Genome sequencing and analysis of the model grass Brachypodium distachyon.</title>
        <authorList>
            <consortium name="International Brachypodium Initiative"/>
        </authorList>
    </citation>
    <scope>NUCLEOTIDE SEQUENCE [LARGE SCALE GENOMIC DNA]</scope>
    <source>
        <strain evidence="2 3">Bd21</strain>
    </source>
</reference>